<dbReference type="InterPro" id="IPR029045">
    <property type="entry name" value="ClpP/crotonase-like_dom_sf"/>
</dbReference>
<dbReference type="EMBL" id="JBHLZN010000003">
    <property type="protein sequence ID" value="MFB9886680.1"/>
    <property type="molecule type" value="Genomic_DNA"/>
</dbReference>
<dbReference type="InterPro" id="IPR001753">
    <property type="entry name" value="Enoyl-CoA_hydra/iso"/>
</dbReference>
<dbReference type="Proteomes" id="UP001589628">
    <property type="component" value="Unassembled WGS sequence"/>
</dbReference>
<comment type="caution">
    <text evidence="4">The sequence shown here is derived from an EMBL/GenBank/DDBJ whole genome shotgun (WGS) entry which is preliminary data.</text>
</comment>
<keyword evidence="2" id="KW-0576">Peroxisome</keyword>
<accession>A0ABV5ZCX9</accession>
<dbReference type="PANTHER" id="PTHR43684">
    <property type="match status" value="1"/>
</dbReference>
<dbReference type="Pfam" id="PF00378">
    <property type="entry name" value="ECH_1"/>
    <property type="match status" value="1"/>
</dbReference>
<keyword evidence="3" id="KW-0413">Isomerase</keyword>
<evidence type="ECO:0000256" key="1">
    <source>
        <dbReference type="ARBA" id="ARBA00004275"/>
    </source>
</evidence>
<dbReference type="InterPro" id="IPR051053">
    <property type="entry name" value="ECH/Chromodomain_protein"/>
</dbReference>
<reference evidence="4 5" key="1">
    <citation type="submission" date="2024-09" db="EMBL/GenBank/DDBJ databases">
        <authorList>
            <person name="Sun Q."/>
            <person name="Mori K."/>
        </authorList>
    </citation>
    <scope>NUCLEOTIDE SEQUENCE [LARGE SCALE GENOMIC DNA]</scope>
    <source>
        <strain evidence="4 5">ATCC 51285</strain>
    </source>
</reference>
<comment type="subcellular location">
    <subcellularLocation>
        <location evidence="1">Peroxisome</location>
    </subcellularLocation>
</comment>
<organism evidence="4 5">
    <name type="scientific">Balneatrix alpica</name>
    <dbReference type="NCBI Taxonomy" id="75684"/>
    <lineage>
        <taxon>Bacteria</taxon>
        <taxon>Pseudomonadati</taxon>
        <taxon>Pseudomonadota</taxon>
        <taxon>Gammaproteobacteria</taxon>
        <taxon>Oceanospirillales</taxon>
        <taxon>Balneatrichaceae</taxon>
        <taxon>Balneatrix</taxon>
    </lineage>
</organism>
<protein>
    <submittedName>
        <fullName evidence="4">Enoyl-CoA hydratase</fullName>
    </submittedName>
</protein>
<evidence type="ECO:0000313" key="4">
    <source>
        <dbReference type="EMBL" id="MFB9886680.1"/>
    </source>
</evidence>
<dbReference type="PANTHER" id="PTHR43684:SF1">
    <property type="entry name" value="ENOYL-COA DELTA ISOMERASE 2"/>
    <property type="match status" value="1"/>
</dbReference>
<sequence length="253" mass="27314">MAIAIEVENGLLSLRIERPAKKNALTQEMYIEMTEALQEAEDNQLIRVVLITGCGDSFTSGNDLGDFIAAASSQGGEVRAPLDFLQTLAAFPKPIVVAVNGLAIGIGTSMLLHCDYVLASGAATFQMPFVKLGLVPEGATSLLIPQLMGQRLAFELLVLGESISAERAQQLGLVNQVVEPELLDMVTMELVERLLSLPPEAVQISKQMLKVSQQQAISAVIEAEGVAFKERLFSTEANEALTAFMEKRPPVFR</sequence>
<evidence type="ECO:0000256" key="3">
    <source>
        <dbReference type="ARBA" id="ARBA00023235"/>
    </source>
</evidence>
<name>A0ABV5ZCX9_9GAMM</name>
<dbReference type="CDD" id="cd06558">
    <property type="entry name" value="crotonase-like"/>
    <property type="match status" value="1"/>
</dbReference>
<dbReference type="RefSeq" id="WP_027312458.1">
    <property type="nucleotide sequence ID" value="NZ_JAUESS010000001.1"/>
</dbReference>
<evidence type="ECO:0000313" key="5">
    <source>
        <dbReference type="Proteomes" id="UP001589628"/>
    </source>
</evidence>
<evidence type="ECO:0000256" key="2">
    <source>
        <dbReference type="ARBA" id="ARBA00023140"/>
    </source>
</evidence>
<keyword evidence="5" id="KW-1185">Reference proteome</keyword>
<dbReference type="Gene3D" id="3.90.226.10">
    <property type="entry name" value="2-enoyl-CoA Hydratase, Chain A, domain 1"/>
    <property type="match status" value="1"/>
</dbReference>
<dbReference type="SUPFAM" id="SSF52096">
    <property type="entry name" value="ClpP/crotonase"/>
    <property type="match status" value="1"/>
</dbReference>
<proteinExistence type="predicted"/>
<gene>
    <name evidence="4" type="ORF">ACFFLH_09680</name>
</gene>